<accession>A0A645ATI3</accession>
<evidence type="ECO:0000256" key="1">
    <source>
        <dbReference type="SAM" id="MobiDB-lite"/>
    </source>
</evidence>
<sequence>MGGTDRRREDRMISAPNSGGNVWPKQSCPAFTPRAGAVEQACWYCVYADFHLDKPRALDVGVCYWPKRILMETSADRL</sequence>
<dbReference type="AlphaFoldDB" id="A0A645ATI3"/>
<evidence type="ECO:0000313" key="2">
    <source>
        <dbReference type="EMBL" id="MPM56389.1"/>
    </source>
</evidence>
<feature type="region of interest" description="Disordered" evidence="1">
    <location>
        <begin position="1"/>
        <end position="21"/>
    </location>
</feature>
<comment type="caution">
    <text evidence="2">The sequence shown here is derived from an EMBL/GenBank/DDBJ whole genome shotgun (WGS) entry which is preliminary data.</text>
</comment>
<reference evidence="2" key="1">
    <citation type="submission" date="2019-08" db="EMBL/GenBank/DDBJ databases">
        <authorList>
            <person name="Kucharzyk K."/>
            <person name="Murdoch R.W."/>
            <person name="Higgins S."/>
            <person name="Loffler F."/>
        </authorList>
    </citation>
    <scope>NUCLEOTIDE SEQUENCE</scope>
</reference>
<organism evidence="2">
    <name type="scientific">bioreactor metagenome</name>
    <dbReference type="NCBI Taxonomy" id="1076179"/>
    <lineage>
        <taxon>unclassified sequences</taxon>
        <taxon>metagenomes</taxon>
        <taxon>ecological metagenomes</taxon>
    </lineage>
</organism>
<proteinExistence type="predicted"/>
<protein>
    <submittedName>
        <fullName evidence="2">Uncharacterized protein</fullName>
    </submittedName>
</protein>
<dbReference type="EMBL" id="VSSQ01015735">
    <property type="protein sequence ID" value="MPM56389.1"/>
    <property type="molecule type" value="Genomic_DNA"/>
</dbReference>
<feature type="compositionally biased region" description="Basic and acidic residues" evidence="1">
    <location>
        <begin position="1"/>
        <end position="12"/>
    </location>
</feature>
<gene>
    <name evidence="2" type="ORF">SDC9_103191</name>
</gene>
<name>A0A645ATI3_9ZZZZ</name>